<name>A0A077NB37_XENBV</name>
<proteinExistence type="predicted"/>
<dbReference type="PIRSF" id="PIRSF017494">
    <property type="entry name" value="Thiaz_red"/>
    <property type="match status" value="1"/>
</dbReference>
<reference evidence="3" key="1">
    <citation type="submission" date="2013-07" db="EMBL/GenBank/DDBJ databases">
        <title>Sub-species coevolution in mutualistic symbiosis.</title>
        <authorList>
            <person name="Murfin K."/>
            <person name="Klassen J."/>
            <person name="Lee M."/>
            <person name="Forst S."/>
            <person name="Stock P."/>
            <person name="Goodrich-Blair H."/>
        </authorList>
    </citation>
    <scope>NUCLEOTIDE SEQUENCE [LARGE SCALE GENOMIC DNA]</scope>
    <source>
        <strain evidence="3">Puntauvense</strain>
    </source>
</reference>
<dbReference type="Pfam" id="PF01408">
    <property type="entry name" value="GFO_IDH_MocA"/>
    <property type="match status" value="1"/>
</dbReference>
<dbReference type="AlphaFoldDB" id="A0A077NB37"/>
<dbReference type="InterPro" id="IPR010091">
    <property type="entry name" value="Thiazolinyl_imide_reductase"/>
</dbReference>
<evidence type="ECO:0000259" key="2">
    <source>
        <dbReference type="Pfam" id="PF21390"/>
    </source>
</evidence>
<sequence>MSKPLKVVVCGTLFGQVYLSAFKSAFAGFELAGILAQGSERSQQLAQAYGVPLYHHVDELPDDIDIACVVIRSAIVGGKGSEIARALLQRGISVLQEHPVYLRDVAECLKLARQHGCRYQVNTHYPHVPAVRQFIAYLREALQTQQALFIEATCGVQVICGLLDILGRIFGRFTPCGFSQPESYDNKLLGLMNHTPPYTQLRGVIAGVPLTLNLQNQLDPADPDNHFHIMHRICVGLPSGNLLLANTHGPVIWNNCFHIPRVKTASGCRELIAPELAPDYFLPPLNQSFSNHEDNYHQDNLQDVLNRHWPSAVRHALREFADQCQTPAPADAQYLLSLTNAWKSLMEQVGNPESVSLADPMMASPEIARFLSEWKSETEA</sequence>
<dbReference type="PANTHER" id="PTHR43377">
    <property type="entry name" value="BILIVERDIN REDUCTASE A"/>
    <property type="match status" value="1"/>
</dbReference>
<dbReference type="NCBIfam" id="TIGR01761">
    <property type="entry name" value="thiaz-red"/>
    <property type="match status" value="1"/>
</dbReference>
<dbReference type="InterPro" id="IPR048655">
    <property type="entry name" value="Irp3-like_C"/>
</dbReference>
<dbReference type="RefSeq" id="WP_038214317.1">
    <property type="nucleotide sequence ID" value="NZ_CAWLWN010000086.1"/>
</dbReference>
<dbReference type="HOGENOM" id="CLU_065125_0_0_6"/>
<evidence type="ECO:0000259" key="1">
    <source>
        <dbReference type="Pfam" id="PF01408"/>
    </source>
</evidence>
<dbReference type="PANTHER" id="PTHR43377:SF1">
    <property type="entry name" value="BILIVERDIN REDUCTASE A"/>
    <property type="match status" value="1"/>
</dbReference>
<organism evidence="3">
    <name type="scientific">Xenorhabdus bovienii str. puntauvense</name>
    <dbReference type="NCBI Taxonomy" id="1398201"/>
    <lineage>
        <taxon>Bacteria</taxon>
        <taxon>Pseudomonadati</taxon>
        <taxon>Pseudomonadota</taxon>
        <taxon>Gammaproteobacteria</taxon>
        <taxon>Enterobacterales</taxon>
        <taxon>Morganellaceae</taxon>
        <taxon>Xenorhabdus</taxon>
    </lineage>
</organism>
<dbReference type="SUPFAM" id="SSF51735">
    <property type="entry name" value="NAD(P)-binding Rossmann-fold domains"/>
    <property type="match status" value="1"/>
</dbReference>
<feature type="domain" description="Gfo/Idh/MocA-like oxidoreductase N-terminal" evidence="1">
    <location>
        <begin position="5"/>
        <end position="122"/>
    </location>
</feature>
<dbReference type="Pfam" id="PF21390">
    <property type="entry name" value="Irp3-like_C"/>
    <property type="match status" value="1"/>
</dbReference>
<feature type="domain" description="Thiazolinyl imine reductase-like C-terminal" evidence="2">
    <location>
        <begin position="145"/>
        <end position="253"/>
    </location>
</feature>
<comment type="caution">
    <text evidence="3">The sequence shown here is derived from an EMBL/GenBank/DDBJ whole genome shotgun (WGS) entry which is preliminary data.</text>
</comment>
<dbReference type="GO" id="GO:0000166">
    <property type="term" value="F:nucleotide binding"/>
    <property type="evidence" value="ECO:0007669"/>
    <property type="project" value="InterPro"/>
</dbReference>
<dbReference type="InterPro" id="IPR036291">
    <property type="entry name" value="NAD(P)-bd_dom_sf"/>
</dbReference>
<dbReference type="Proteomes" id="UP000028511">
    <property type="component" value="Unassembled WGS sequence"/>
</dbReference>
<dbReference type="InterPro" id="IPR051450">
    <property type="entry name" value="Gfo/Idh/MocA_Oxidoreductases"/>
</dbReference>
<protein>
    <submittedName>
        <fullName evidence="3">Uncharacterized protein</fullName>
    </submittedName>
</protein>
<dbReference type="EMBL" id="CBSW010000302">
    <property type="protein sequence ID" value="CDG99301.1"/>
    <property type="molecule type" value="Genomic_DNA"/>
</dbReference>
<gene>
    <name evidence="3" type="ORF">XBP1_930016</name>
</gene>
<accession>A0A077NB37</accession>
<dbReference type="Gene3D" id="3.40.50.720">
    <property type="entry name" value="NAD(P)-binding Rossmann-like Domain"/>
    <property type="match status" value="1"/>
</dbReference>
<evidence type="ECO:0000313" key="3">
    <source>
        <dbReference type="EMBL" id="CDG99301.1"/>
    </source>
</evidence>
<dbReference type="Gene3D" id="3.30.360.10">
    <property type="entry name" value="Dihydrodipicolinate Reductase, domain 2"/>
    <property type="match status" value="1"/>
</dbReference>
<dbReference type="InterPro" id="IPR000683">
    <property type="entry name" value="Gfo/Idh/MocA-like_OxRdtase_N"/>
</dbReference>